<keyword evidence="2" id="KW-1133">Transmembrane helix</keyword>
<dbReference type="EMBL" id="AANZ01000001">
    <property type="protein sequence ID" value="EAQ82539.1"/>
    <property type="molecule type" value="Genomic_DNA"/>
</dbReference>
<feature type="compositionally biased region" description="Polar residues" evidence="1">
    <location>
        <begin position="294"/>
        <end position="311"/>
    </location>
</feature>
<proteinExistence type="predicted"/>
<protein>
    <submittedName>
        <fullName evidence="3">Uncharacterized protein</fullName>
    </submittedName>
</protein>
<gene>
    <name evidence="3" type="ORF">DSM3645_09077</name>
</gene>
<dbReference type="OrthoDB" id="272719at2"/>
<dbReference type="AlphaFoldDB" id="A3ZLA6"/>
<evidence type="ECO:0000313" key="3">
    <source>
        <dbReference type="EMBL" id="EAQ82539.1"/>
    </source>
</evidence>
<evidence type="ECO:0000256" key="2">
    <source>
        <dbReference type="SAM" id="Phobius"/>
    </source>
</evidence>
<dbReference type="Proteomes" id="UP000004358">
    <property type="component" value="Unassembled WGS sequence"/>
</dbReference>
<feature type="compositionally biased region" description="Polar residues" evidence="1">
    <location>
        <begin position="262"/>
        <end position="273"/>
    </location>
</feature>
<dbReference type="HOGENOM" id="CLU_361645_0_0_0"/>
<comment type="caution">
    <text evidence="3">The sequence shown here is derived from an EMBL/GenBank/DDBJ whole genome shotgun (WGS) entry which is preliminary data.</text>
</comment>
<reference evidence="3 4" key="1">
    <citation type="submission" date="2006-02" db="EMBL/GenBank/DDBJ databases">
        <authorList>
            <person name="Amann R."/>
            <person name="Ferriera S."/>
            <person name="Johnson J."/>
            <person name="Kravitz S."/>
            <person name="Halpern A."/>
            <person name="Remington K."/>
            <person name="Beeson K."/>
            <person name="Tran B."/>
            <person name="Rogers Y.-H."/>
            <person name="Friedman R."/>
            <person name="Venter J.C."/>
        </authorList>
    </citation>
    <scope>NUCLEOTIDE SEQUENCE [LARGE SCALE GENOMIC DNA]</scope>
    <source>
        <strain evidence="3 4">DSM 3645</strain>
    </source>
</reference>
<keyword evidence="2" id="KW-0472">Membrane</keyword>
<accession>A3ZLA6</accession>
<evidence type="ECO:0000256" key="1">
    <source>
        <dbReference type="SAM" id="MobiDB-lite"/>
    </source>
</evidence>
<keyword evidence="2" id="KW-0812">Transmembrane</keyword>
<name>A3ZLA6_9BACT</name>
<evidence type="ECO:0000313" key="4">
    <source>
        <dbReference type="Proteomes" id="UP000004358"/>
    </source>
</evidence>
<dbReference type="eggNOG" id="COG3147">
    <property type="taxonomic scope" value="Bacteria"/>
</dbReference>
<dbReference type="RefSeq" id="WP_002655409.1">
    <property type="nucleotide sequence ID" value="NZ_CH672377.1"/>
</dbReference>
<dbReference type="STRING" id="314230.DSM3645_09077"/>
<feature type="region of interest" description="Disordered" evidence="1">
    <location>
        <begin position="254"/>
        <end position="371"/>
    </location>
</feature>
<organism evidence="3 4">
    <name type="scientific">Blastopirellula marina DSM 3645</name>
    <dbReference type="NCBI Taxonomy" id="314230"/>
    <lineage>
        <taxon>Bacteria</taxon>
        <taxon>Pseudomonadati</taxon>
        <taxon>Planctomycetota</taxon>
        <taxon>Planctomycetia</taxon>
        <taxon>Pirellulales</taxon>
        <taxon>Pirellulaceae</taxon>
        <taxon>Blastopirellula</taxon>
    </lineage>
</organism>
<feature type="transmembrane region" description="Helical" evidence="2">
    <location>
        <begin position="209"/>
        <end position="232"/>
    </location>
</feature>
<sequence>MAMRLTLRVLLAYMHGILSEADAAEMDKKVAESEFAQKLITHIRTRVMRKELSALAVEGDGIGRDANTVAEYLDHKLDPQQVAQLELLCFESDRHLAEVASSHQILTMVLGTPAHVSSSLRKRVYGQLGNSMLLKTDSSTDLNAVLTPDDQRWSTSDDVPPDVEEDDRHLATAELPIAQVIPDEEEEDEDFEDAELATSSSGAFGRKGWSMALVVVLALATGWLIAASGWIAPPQWLTGRTDSDVALANDKIGDSTAEVPAEQTTPNQLSASGISRDKVNTLDDIPFQPGAGTGPNTTNPDASTPTSQQIAANPGSPPAMSQPALANPRDANPDPTRTAEADMPFSNVPTSPPEGENQEPANPESIDPSLLEPGRRGVFLIHDITSGQFIAPPQGAVLRPFQRLIVGPGGYFATTAEDAGELIVVGPADMLLTADGRVMLNYGQISIPASERAITIEVVGGLSATFKNIAEGGEANIEVDRYMTADMPPISQGWMKIYSAGQCEVVVGDVSLPLLPADELIMRTDNPPILNHRKQAPSWSVLYPSPAADFVRLKLTEGATQGIEPLAMLQRVAESNASPGVRSEAMRIAAAAGKFGPLVASFHDPTLSQFWSAHFQDLAESWARVEPNEKPELEAAVRSLSPQFGDALIGMLDKYWREELTKPEAVELILNLGHHETAVRLFAFESLERMAGYTLLYRPDMSEAEREGPITRWWGRFNAGQLSGLTATRTPK</sequence>